<dbReference type="GO" id="GO:0045087">
    <property type="term" value="P:innate immune response"/>
    <property type="evidence" value="ECO:0007669"/>
    <property type="project" value="TreeGrafter"/>
</dbReference>
<dbReference type="PRINTS" id="PR00003">
    <property type="entry name" value="4DISULPHCORE"/>
</dbReference>
<dbReference type="Proteomes" id="UP000551758">
    <property type="component" value="Unassembled WGS sequence"/>
</dbReference>
<comment type="caution">
    <text evidence="4">The sequence shown here is derived from an EMBL/GenBank/DDBJ whole genome shotgun (WGS) entry which is preliminary data.</text>
</comment>
<dbReference type="GO" id="GO:0005615">
    <property type="term" value="C:extracellular space"/>
    <property type="evidence" value="ECO:0007669"/>
    <property type="project" value="TreeGrafter"/>
</dbReference>
<dbReference type="SUPFAM" id="SSF57256">
    <property type="entry name" value="Elafin-like"/>
    <property type="match status" value="2"/>
</dbReference>
<dbReference type="PANTHER" id="PTHR19441">
    <property type="entry name" value="WHEY ACDIC PROTEIN WAP"/>
    <property type="match status" value="1"/>
</dbReference>
<evidence type="ECO:0000256" key="1">
    <source>
        <dbReference type="ARBA" id="ARBA00022690"/>
    </source>
</evidence>
<dbReference type="InterPro" id="IPR050514">
    <property type="entry name" value="WAP_four-disulfide_core"/>
</dbReference>
<feature type="signal peptide" evidence="2">
    <location>
        <begin position="1"/>
        <end position="25"/>
    </location>
</feature>
<reference evidence="4 5" key="1">
    <citation type="journal article" date="2020" name="Mol. Biol. Evol.">
        <title>Interspecific Gene Flow and the Evolution of Specialization in Black and White Rhinoceros.</title>
        <authorList>
            <person name="Moodley Y."/>
            <person name="Westbury M.V."/>
            <person name="Russo I.M."/>
            <person name="Gopalakrishnan S."/>
            <person name="Rakotoarivelo A."/>
            <person name="Olsen R.A."/>
            <person name="Prost S."/>
            <person name="Tunstall T."/>
            <person name="Ryder O.A."/>
            <person name="Dalen L."/>
            <person name="Bruford M.W."/>
        </authorList>
    </citation>
    <scope>NUCLEOTIDE SEQUENCE [LARGE SCALE GENOMIC DNA]</scope>
    <source>
        <strain evidence="4">SBR-YM</strain>
        <tissue evidence="4">Skin</tissue>
    </source>
</reference>
<dbReference type="InterPro" id="IPR008197">
    <property type="entry name" value="WAP_dom"/>
</dbReference>
<dbReference type="EMBL" id="JACDTQ010002544">
    <property type="protein sequence ID" value="KAF5917503.1"/>
    <property type="molecule type" value="Genomic_DNA"/>
</dbReference>
<evidence type="ECO:0000256" key="2">
    <source>
        <dbReference type="SAM" id="SignalP"/>
    </source>
</evidence>
<dbReference type="FunFam" id="4.10.75.10:FF:000001">
    <property type="entry name" value="Anosmin 1"/>
    <property type="match status" value="1"/>
</dbReference>
<feature type="domain" description="WAP" evidence="3">
    <location>
        <begin position="27"/>
        <end position="77"/>
    </location>
</feature>
<dbReference type="InterPro" id="IPR036645">
    <property type="entry name" value="Elafin-like_sf"/>
</dbReference>
<accession>A0A7J7EP86</accession>
<sequence length="205" mass="22253">MKPNSLSAFVVLLALGILTSGAVEGASKEKAKHGVCPFVPPVMCFVYEPPQCHNDWQCPKKQKCCRGHCGIKCLDPEDPSKPVKVNPGKCPVVTGQCKRPNPTDYCLNDSHCMLGDKCCKGVCGKSCVKPVKGALKELIISLSRYIDDQVATLSEGWENLVCRAQRNVKQASLLVPSSRSLAFVTLPALWSQEHHPHVVLANSTS</sequence>
<dbReference type="AlphaFoldDB" id="A0A7J7EP86"/>
<organism evidence="4 5">
    <name type="scientific">Diceros bicornis minor</name>
    <name type="common">South-central black rhinoceros</name>
    <dbReference type="NCBI Taxonomy" id="77932"/>
    <lineage>
        <taxon>Eukaryota</taxon>
        <taxon>Metazoa</taxon>
        <taxon>Chordata</taxon>
        <taxon>Craniata</taxon>
        <taxon>Vertebrata</taxon>
        <taxon>Euteleostomi</taxon>
        <taxon>Mammalia</taxon>
        <taxon>Eutheria</taxon>
        <taxon>Laurasiatheria</taxon>
        <taxon>Perissodactyla</taxon>
        <taxon>Rhinocerotidae</taxon>
        <taxon>Diceros</taxon>
    </lineage>
</organism>
<keyword evidence="5" id="KW-1185">Reference proteome</keyword>
<dbReference type="PANTHER" id="PTHR19441:SF13">
    <property type="entry name" value="WAP DOMAIN-CONTAINING PROTEIN"/>
    <property type="match status" value="1"/>
</dbReference>
<protein>
    <recommendedName>
        <fullName evidence="3">WAP domain-containing protein</fullName>
    </recommendedName>
</protein>
<dbReference type="GO" id="GO:0004867">
    <property type="term" value="F:serine-type endopeptidase inhibitor activity"/>
    <property type="evidence" value="ECO:0007669"/>
    <property type="project" value="TreeGrafter"/>
</dbReference>
<feature type="chain" id="PRO_5029514147" description="WAP domain-containing protein" evidence="2">
    <location>
        <begin position="26"/>
        <end position="205"/>
    </location>
</feature>
<dbReference type="Gene3D" id="4.10.75.10">
    <property type="entry name" value="Elafin-like"/>
    <property type="match status" value="2"/>
</dbReference>
<feature type="domain" description="WAP" evidence="3">
    <location>
        <begin position="83"/>
        <end position="131"/>
    </location>
</feature>
<dbReference type="Pfam" id="PF00095">
    <property type="entry name" value="WAP"/>
    <property type="match status" value="2"/>
</dbReference>
<proteinExistence type="predicted"/>
<keyword evidence="1" id="KW-0646">Protease inhibitor</keyword>
<dbReference type="GO" id="GO:0019731">
    <property type="term" value="P:antibacterial humoral response"/>
    <property type="evidence" value="ECO:0007669"/>
    <property type="project" value="TreeGrafter"/>
</dbReference>
<name>A0A7J7EP86_DICBM</name>
<gene>
    <name evidence="4" type="ORF">HPG69_017395</name>
</gene>
<keyword evidence="2" id="KW-0732">Signal</keyword>
<evidence type="ECO:0000313" key="4">
    <source>
        <dbReference type="EMBL" id="KAF5917503.1"/>
    </source>
</evidence>
<evidence type="ECO:0000313" key="5">
    <source>
        <dbReference type="Proteomes" id="UP000551758"/>
    </source>
</evidence>
<dbReference type="SMART" id="SM00217">
    <property type="entry name" value="WAP"/>
    <property type="match status" value="2"/>
</dbReference>
<evidence type="ECO:0000259" key="3">
    <source>
        <dbReference type="PROSITE" id="PS51390"/>
    </source>
</evidence>
<dbReference type="PROSITE" id="PS51390">
    <property type="entry name" value="WAP"/>
    <property type="match status" value="2"/>
</dbReference>